<evidence type="ECO:0000313" key="3">
    <source>
        <dbReference type="EMBL" id="EYU34481.1"/>
    </source>
</evidence>
<dbReference type="Proteomes" id="UP000030748">
    <property type="component" value="Unassembled WGS sequence"/>
</dbReference>
<dbReference type="AlphaFoldDB" id="A0A022R2R0"/>
<accession>A0A022R2R0</accession>
<dbReference type="Gene3D" id="3.40.50.2000">
    <property type="entry name" value="Glycogen Phosphorylase B"/>
    <property type="match status" value="1"/>
</dbReference>
<evidence type="ECO:0000256" key="1">
    <source>
        <dbReference type="ARBA" id="ARBA00009995"/>
    </source>
</evidence>
<evidence type="ECO:0000256" key="2">
    <source>
        <dbReference type="ARBA" id="ARBA00022676"/>
    </source>
</evidence>
<dbReference type="eggNOG" id="KOG1192">
    <property type="taxonomic scope" value="Eukaryota"/>
</dbReference>
<keyword evidence="2" id="KW-0808">Transferase</keyword>
<dbReference type="GO" id="GO:0016757">
    <property type="term" value="F:glycosyltransferase activity"/>
    <property type="evidence" value="ECO:0007669"/>
    <property type="project" value="UniProtKB-KW"/>
</dbReference>
<dbReference type="EMBL" id="KI630683">
    <property type="protein sequence ID" value="EYU34481.1"/>
    <property type="molecule type" value="Genomic_DNA"/>
</dbReference>
<evidence type="ECO:0000313" key="4">
    <source>
        <dbReference type="Proteomes" id="UP000030748"/>
    </source>
</evidence>
<comment type="similarity">
    <text evidence="1">Belongs to the UDP-glycosyltransferase family.</text>
</comment>
<dbReference type="PANTHER" id="PTHR11926:SF1494">
    <property type="entry name" value="FLAVONOL 3-O-GLUCOSYLTRANSFERASE UGT76E12-RELATED"/>
    <property type="match status" value="1"/>
</dbReference>
<gene>
    <name evidence="3" type="ORF">MIMGU_mgv11b016263mg</name>
</gene>
<keyword evidence="4" id="KW-1185">Reference proteome</keyword>
<organism evidence="3 4">
    <name type="scientific">Erythranthe guttata</name>
    <name type="common">Yellow monkey flower</name>
    <name type="synonym">Mimulus guttatus</name>
    <dbReference type="NCBI Taxonomy" id="4155"/>
    <lineage>
        <taxon>Eukaryota</taxon>
        <taxon>Viridiplantae</taxon>
        <taxon>Streptophyta</taxon>
        <taxon>Embryophyta</taxon>
        <taxon>Tracheophyta</taxon>
        <taxon>Spermatophyta</taxon>
        <taxon>Magnoliopsida</taxon>
        <taxon>eudicotyledons</taxon>
        <taxon>Gunneridae</taxon>
        <taxon>Pentapetalae</taxon>
        <taxon>asterids</taxon>
        <taxon>lamiids</taxon>
        <taxon>Lamiales</taxon>
        <taxon>Phrymaceae</taxon>
        <taxon>Erythranthe</taxon>
    </lineage>
</organism>
<reference evidence="3 4" key="1">
    <citation type="journal article" date="2013" name="Proc. Natl. Acad. Sci. U.S.A.">
        <title>Fine-scale variation in meiotic recombination in Mimulus inferred from population shotgun sequencing.</title>
        <authorList>
            <person name="Hellsten U."/>
            <person name="Wright K.M."/>
            <person name="Jenkins J."/>
            <person name="Shu S."/>
            <person name="Yuan Y."/>
            <person name="Wessler S.R."/>
            <person name="Schmutz J."/>
            <person name="Willis J.H."/>
            <person name="Rokhsar D.S."/>
        </authorList>
    </citation>
    <scope>NUCLEOTIDE SEQUENCE [LARGE SCALE GENOMIC DNA]</scope>
    <source>
        <strain evidence="4">cv. DUN x IM62</strain>
    </source>
</reference>
<proteinExistence type="inferred from homology"/>
<dbReference type="PANTHER" id="PTHR11926">
    <property type="entry name" value="GLUCOSYL/GLUCURONOSYL TRANSFERASES"/>
    <property type="match status" value="1"/>
</dbReference>
<name>A0A022R2R0_ERYGU</name>
<dbReference type="SUPFAM" id="SSF53756">
    <property type="entry name" value="UDP-Glycosyltransferase/glycogen phosphorylase"/>
    <property type="match status" value="1"/>
</dbReference>
<sequence length="160" mass="18746">MAAESECTKPHAIMISVPYQGHINPFVNLALKLASRGFSVTFVHLEFVHHKLSKSHRKNPNEFEFFSEARESGLDIHYTTISDGFAINFDRELNFKEYWESMLRDFPAIVDEFVAKKIRLSDRCSVDHHFLVLDTNYWWSSIIANERIYGPEFVLYRDVI</sequence>
<keyword evidence="2" id="KW-0328">Glycosyltransferase</keyword>
<protein>
    <submittedName>
        <fullName evidence="3">Uncharacterized protein</fullName>
    </submittedName>
</protein>
<dbReference type="STRING" id="4155.A0A022R2R0"/>
<dbReference type="PhylomeDB" id="A0A022R2R0"/>